<keyword evidence="8" id="KW-1185">Reference proteome</keyword>
<gene>
    <name evidence="7" type="ORF">LTR05_007370</name>
</gene>
<dbReference type="PANTHER" id="PTHR35042:SF1">
    <property type="entry name" value="DUF1772-DOMAIN-CONTAINING PROTEIN"/>
    <property type="match status" value="1"/>
</dbReference>
<dbReference type="InterPro" id="IPR013901">
    <property type="entry name" value="Anthrone_oxy"/>
</dbReference>
<keyword evidence="2 6" id="KW-0812">Transmembrane</keyword>
<dbReference type="AlphaFoldDB" id="A0AAN7YDP4"/>
<dbReference type="Proteomes" id="UP001309876">
    <property type="component" value="Unassembled WGS sequence"/>
</dbReference>
<sequence length="159" mass="17883">MATVSLQSVPALQSSRKKEKLAAIIAAKIWKTIDRTGHYQNPPVALGSLFSFIYLAWCHRKSAQRKVFQLYIAAAVLTTAMVPYTILTIRLANNRLLDIAEEQAQSQEKDSFSASSSDDEIDRLLEVWRQRNLIRSFFPLMGSTAGILALLSRIKELQT</sequence>
<reference evidence="7 8" key="1">
    <citation type="submission" date="2023-08" db="EMBL/GenBank/DDBJ databases">
        <title>Black Yeasts Isolated from many extreme environments.</title>
        <authorList>
            <person name="Coleine C."/>
            <person name="Stajich J.E."/>
            <person name="Selbmann L."/>
        </authorList>
    </citation>
    <scope>NUCLEOTIDE SEQUENCE [LARGE SCALE GENOMIC DNA]</scope>
    <source>
        <strain evidence="7 8">CCFEE 5910</strain>
    </source>
</reference>
<evidence type="ECO:0000256" key="1">
    <source>
        <dbReference type="ARBA" id="ARBA00004141"/>
    </source>
</evidence>
<proteinExistence type="inferred from homology"/>
<dbReference type="PANTHER" id="PTHR35042">
    <property type="entry name" value="ANTHRONE OXYGENASE ENCC"/>
    <property type="match status" value="1"/>
</dbReference>
<name>A0AAN7YDP4_9EURO</name>
<keyword evidence="3 6" id="KW-1133">Transmembrane helix</keyword>
<evidence type="ECO:0000256" key="4">
    <source>
        <dbReference type="ARBA" id="ARBA00023136"/>
    </source>
</evidence>
<comment type="caution">
    <text evidence="7">The sequence shown here is derived from an EMBL/GenBank/DDBJ whole genome shotgun (WGS) entry which is preliminary data.</text>
</comment>
<evidence type="ECO:0000256" key="2">
    <source>
        <dbReference type="ARBA" id="ARBA00022692"/>
    </source>
</evidence>
<evidence type="ECO:0000313" key="7">
    <source>
        <dbReference type="EMBL" id="KAK5082226.1"/>
    </source>
</evidence>
<evidence type="ECO:0000256" key="5">
    <source>
        <dbReference type="ARBA" id="ARBA00034313"/>
    </source>
</evidence>
<evidence type="ECO:0000313" key="8">
    <source>
        <dbReference type="Proteomes" id="UP001309876"/>
    </source>
</evidence>
<comment type="subcellular location">
    <subcellularLocation>
        <location evidence="1">Membrane</location>
        <topology evidence="1">Multi-pass membrane protein</topology>
    </subcellularLocation>
</comment>
<keyword evidence="4 6" id="KW-0472">Membrane</keyword>
<protein>
    <submittedName>
        <fullName evidence="7">Uncharacterized protein</fullName>
    </submittedName>
</protein>
<dbReference type="EMBL" id="JAVRRJ010000008">
    <property type="protein sequence ID" value="KAK5082226.1"/>
    <property type="molecule type" value="Genomic_DNA"/>
</dbReference>
<evidence type="ECO:0000256" key="3">
    <source>
        <dbReference type="ARBA" id="ARBA00022989"/>
    </source>
</evidence>
<dbReference type="Pfam" id="PF08592">
    <property type="entry name" value="Anthrone_oxy"/>
    <property type="match status" value="1"/>
</dbReference>
<evidence type="ECO:0000256" key="6">
    <source>
        <dbReference type="SAM" id="Phobius"/>
    </source>
</evidence>
<dbReference type="GO" id="GO:0016020">
    <property type="term" value="C:membrane"/>
    <property type="evidence" value="ECO:0007669"/>
    <property type="project" value="UniProtKB-SubCell"/>
</dbReference>
<accession>A0AAN7YDP4</accession>
<feature type="transmembrane region" description="Helical" evidence="6">
    <location>
        <begin position="70"/>
        <end position="92"/>
    </location>
</feature>
<organism evidence="7 8">
    <name type="scientific">Lithohypha guttulata</name>
    <dbReference type="NCBI Taxonomy" id="1690604"/>
    <lineage>
        <taxon>Eukaryota</taxon>
        <taxon>Fungi</taxon>
        <taxon>Dikarya</taxon>
        <taxon>Ascomycota</taxon>
        <taxon>Pezizomycotina</taxon>
        <taxon>Eurotiomycetes</taxon>
        <taxon>Chaetothyriomycetidae</taxon>
        <taxon>Chaetothyriales</taxon>
        <taxon>Trichomeriaceae</taxon>
        <taxon>Lithohypha</taxon>
    </lineage>
</organism>
<comment type="similarity">
    <text evidence="5">Belongs to the anthrone oxygenase family.</text>
</comment>